<gene>
    <name evidence="1" type="ORF">PF008_g7464</name>
</gene>
<comment type="caution">
    <text evidence="1">The sequence shown here is derived from an EMBL/GenBank/DDBJ whole genome shotgun (WGS) entry which is preliminary data.</text>
</comment>
<dbReference type="Proteomes" id="UP000486351">
    <property type="component" value="Unassembled WGS sequence"/>
</dbReference>
<proteinExistence type="predicted"/>
<name>A0A6G0S446_9STRA</name>
<dbReference type="AlphaFoldDB" id="A0A6G0S446"/>
<sequence length="95" mass="10864">MLLSLLSRAGWSQLVLQDVIPGLVSSSSAAKFHQELTRSPLKHQWFNYAENRKITDEGLTRDAEEMHKAGAHTKGFLAYRREQSGEFCMLPVWFL</sequence>
<dbReference type="EMBL" id="QXFY01000316">
    <property type="protein sequence ID" value="KAE9348190.1"/>
    <property type="molecule type" value="Genomic_DNA"/>
</dbReference>
<reference evidence="1 2" key="1">
    <citation type="submission" date="2018-09" db="EMBL/GenBank/DDBJ databases">
        <title>Genomic investigation of the strawberry pathogen Phytophthora fragariae indicates pathogenicity is determined by transcriptional variation in three key races.</title>
        <authorList>
            <person name="Adams T.M."/>
            <person name="Armitage A.D."/>
            <person name="Sobczyk M.K."/>
            <person name="Bates H.J."/>
            <person name="Dunwell J.M."/>
            <person name="Nellist C.F."/>
            <person name="Harrison R.J."/>
        </authorList>
    </citation>
    <scope>NUCLEOTIDE SEQUENCE [LARGE SCALE GENOMIC DNA]</scope>
    <source>
        <strain evidence="1 2">NOV-77</strain>
    </source>
</reference>
<protein>
    <submittedName>
        <fullName evidence="1">Uncharacterized protein</fullName>
    </submittedName>
</protein>
<organism evidence="1 2">
    <name type="scientific">Phytophthora fragariae</name>
    <dbReference type="NCBI Taxonomy" id="53985"/>
    <lineage>
        <taxon>Eukaryota</taxon>
        <taxon>Sar</taxon>
        <taxon>Stramenopiles</taxon>
        <taxon>Oomycota</taxon>
        <taxon>Peronosporomycetes</taxon>
        <taxon>Peronosporales</taxon>
        <taxon>Peronosporaceae</taxon>
        <taxon>Phytophthora</taxon>
    </lineage>
</organism>
<evidence type="ECO:0000313" key="1">
    <source>
        <dbReference type="EMBL" id="KAE9348190.1"/>
    </source>
</evidence>
<accession>A0A6G0S446</accession>
<evidence type="ECO:0000313" key="2">
    <source>
        <dbReference type="Proteomes" id="UP000486351"/>
    </source>
</evidence>